<dbReference type="Proteomes" id="UP000319818">
    <property type="component" value="Unassembled WGS sequence"/>
</dbReference>
<name>A0A543FVU9_9PSEU</name>
<dbReference type="SUPFAM" id="SSF53335">
    <property type="entry name" value="S-adenosyl-L-methionine-dependent methyltransferases"/>
    <property type="match status" value="1"/>
</dbReference>
<protein>
    <submittedName>
        <fullName evidence="2">Methyltransferase family protein</fullName>
    </submittedName>
</protein>
<dbReference type="InterPro" id="IPR029063">
    <property type="entry name" value="SAM-dependent_MTases_sf"/>
</dbReference>
<dbReference type="EMBL" id="VFPH01000002">
    <property type="protein sequence ID" value="TQM37965.1"/>
    <property type="molecule type" value="Genomic_DNA"/>
</dbReference>
<dbReference type="InterPro" id="IPR013216">
    <property type="entry name" value="Methyltransf_11"/>
</dbReference>
<gene>
    <name evidence="2" type="ORF">FB388_5187</name>
</gene>
<evidence type="ECO:0000313" key="2">
    <source>
        <dbReference type="EMBL" id="TQM37965.1"/>
    </source>
</evidence>
<reference evidence="2 3" key="1">
    <citation type="submission" date="2019-06" db="EMBL/GenBank/DDBJ databases">
        <title>Sequencing the genomes of 1000 actinobacteria strains.</title>
        <authorList>
            <person name="Klenk H.-P."/>
        </authorList>
    </citation>
    <scope>NUCLEOTIDE SEQUENCE [LARGE SCALE GENOMIC DNA]</scope>
    <source>
        <strain evidence="2 3">DSM 45511</strain>
    </source>
</reference>
<dbReference type="CDD" id="cd02440">
    <property type="entry name" value="AdoMet_MTases"/>
    <property type="match status" value="1"/>
</dbReference>
<organism evidence="2 3">
    <name type="scientific">Pseudonocardia cypriaca</name>
    <dbReference type="NCBI Taxonomy" id="882449"/>
    <lineage>
        <taxon>Bacteria</taxon>
        <taxon>Bacillati</taxon>
        <taxon>Actinomycetota</taxon>
        <taxon>Actinomycetes</taxon>
        <taxon>Pseudonocardiales</taxon>
        <taxon>Pseudonocardiaceae</taxon>
        <taxon>Pseudonocardia</taxon>
    </lineage>
</organism>
<keyword evidence="2" id="KW-0808">Transferase</keyword>
<comment type="caution">
    <text evidence="2">The sequence shown here is derived from an EMBL/GenBank/DDBJ whole genome shotgun (WGS) entry which is preliminary data.</text>
</comment>
<accession>A0A543FVU9</accession>
<dbReference type="Gene3D" id="3.40.50.150">
    <property type="entry name" value="Vaccinia Virus protein VP39"/>
    <property type="match status" value="1"/>
</dbReference>
<evidence type="ECO:0000259" key="1">
    <source>
        <dbReference type="Pfam" id="PF08241"/>
    </source>
</evidence>
<proteinExistence type="predicted"/>
<dbReference type="GO" id="GO:0008757">
    <property type="term" value="F:S-adenosylmethionine-dependent methyltransferase activity"/>
    <property type="evidence" value="ECO:0007669"/>
    <property type="project" value="InterPro"/>
</dbReference>
<dbReference type="OrthoDB" id="3579510at2"/>
<feature type="domain" description="Methyltransferase type 11" evidence="1">
    <location>
        <begin position="47"/>
        <end position="127"/>
    </location>
</feature>
<dbReference type="AlphaFoldDB" id="A0A543FVU9"/>
<dbReference type="GO" id="GO:0032259">
    <property type="term" value="P:methylation"/>
    <property type="evidence" value="ECO:0007669"/>
    <property type="project" value="UniProtKB-KW"/>
</dbReference>
<evidence type="ECO:0000313" key="3">
    <source>
        <dbReference type="Proteomes" id="UP000319818"/>
    </source>
</evidence>
<sequence>MPYRILRPVKTPPDDVAGRLLRAATDRNGAGAIPWAASPLANATRVVDVCCGSGPLAGEFAGRWVGVDPAPRPGGPPVVAGHANALPLGDNAVDGAVLLLALPRLRDLDGVFAELRRVLRPSGTLVVVVPSASPRSLAELRTAAVHRTGWTNRSALDQAGWLLAAADFAVLGDDRCAFTLPLPDAAAAHALVTDLPRAGWWPPDLPTDVRERVAAHLAGRAGPGRVLPVPLRRLVARR</sequence>
<keyword evidence="2" id="KW-0489">Methyltransferase</keyword>
<dbReference type="Pfam" id="PF08241">
    <property type="entry name" value="Methyltransf_11"/>
    <property type="match status" value="1"/>
</dbReference>
<keyword evidence="3" id="KW-1185">Reference proteome</keyword>